<keyword evidence="2" id="KW-0238">DNA-binding</keyword>
<dbReference type="InterPro" id="IPR009057">
    <property type="entry name" value="Homeodomain-like_sf"/>
</dbReference>
<dbReference type="PANTHER" id="PTHR43280">
    <property type="entry name" value="ARAC-FAMILY TRANSCRIPTIONAL REGULATOR"/>
    <property type="match status" value="1"/>
</dbReference>
<keyword evidence="1" id="KW-0805">Transcription regulation</keyword>
<organism evidence="6 7">
    <name type="scientific">Algoriphagus confluentis</name>
    <dbReference type="NCBI Taxonomy" id="1697556"/>
    <lineage>
        <taxon>Bacteria</taxon>
        <taxon>Pseudomonadati</taxon>
        <taxon>Bacteroidota</taxon>
        <taxon>Cytophagia</taxon>
        <taxon>Cytophagales</taxon>
        <taxon>Cyclobacteriaceae</taxon>
        <taxon>Algoriphagus</taxon>
    </lineage>
</organism>
<dbReference type="PANTHER" id="PTHR43280:SF29">
    <property type="entry name" value="ARAC-FAMILY TRANSCRIPTIONAL REGULATOR"/>
    <property type="match status" value="1"/>
</dbReference>
<feature type="transmembrane region" description="Helical" evidence="4">
    <location>
        <begin position="131"/>
        <end position="151"/>
    </location>
</feature>
<protein>
    <recommendedName>
        <fullName evidence="5">HTH araC/xylS-type domain-containing protein</fullName>
    </recommendedName>
</protein>
<evidence type="ECO:0000259" key="5">
    <source>
        <dbReference type="PROSITE" id="PS01124"/>
    </source>
</evidence>
<feature type="transmembrane region" description="Helical" evidence="4">
    <location>
        <begin position="172"/>
        <end position="192"/>
    </location>
</feature>
<keyword evidence="4" id="KW-1133">Transmembrane helix</keyword>
<keyword evidence="3" id="KW-0804">Transcription</keyword>
<dbReference type="SUPFAM" id="SSF46689">
    <property type="entry name" value="Homeodomain-like"/>
    <property type="match status" value="1"/>
</dbReference>
<dbReference type="EMBL" id="BTPD01000020">
    <property type="protein sequence ID" value="GMQ31516.1"/>
    <property type="molecule type" value="Genomic_DNA"/>
</dbReference>
<feature type="transmembrane region" description="Helical" evidence="4">
    <location>
        <begin position="198"/>
        <end position="214"/>
    </location>
</feature>
<keyword evidence="7" id="KW-1185">Reference proteome</keyword>
<evidence type="ECO:0000256" key="2">
    <source>
        <dbReference type="ARBA" id="ARBA00023125"/>
    </source>
</evidence>
<feature type="transmembrane region" description="Helical" evidence="4">
    <location>
        <begin position="88"/>
        <end position="111"/>
    </location>
</feature>
<dbReference type="RefSeq" id="WP_338226281.1">
    <property type="nucleotide sequence ID" value="NZ_BTPD01000020.1"/>
</dbReference>
<dbReference type="SMART" id="SM00342">
    <property type="entry name" value="HTH_ARAC"/>
    <property type="match status" value="1"/>
</dbReference>
<reference evidence="6 7" key="1">
    <citation type="submission" date="2023-08" db="EMBL/GenBank/DDBJ databases">
        <title>Draft genome sequence of Algoriphagus confluentis.</title>
        <authorList>
            <person name="Takatani N."/>
            <person name="Hosokawa M."/>
            <person name="Sawabe T."/>
        </authorList>
    </citation>
    <scope>NUCLEOTIDE SEQUENCE [LARGE SCALE GENOMIC DNA]</scope>
    <source>
        <strain evidence="6 7">NBRC 111222</strain>
    </source>
</reference>
<evidence type="ECO:0000256" key="4">
    <source>
        <dbReference type="SAM" id="Phobius"/>
    </source>
</evidence>
<name>A0ABQ6PV62_9BACT</name>
<feature type="domain" description="HTH araC/xylS-type" evidence="5">
    <location>
        <begin position="269"/>
        <end position="374"/>
    </location>
</feature>
<feature type="transmembrane region" description="Helical" evidence="4">
    <location>
        <begin position="53"/>
        <end position="76"/>
    </location>
</feature>
<dbReference type="PROSITE" id="PS01124">
    <property type="entry name" value="HTH_ARAC_FAMILY_2"/>
    <property type="match status" value="1"/>
</dbReference>
<proteinExistence type="predicted"/>
<comment type="caution">
    <text evidence="6">The sequence shown here is derived from an EMBL/GenBank/DDBJ whole genome shotgun (WGS) entry which is preliminary data.</text>
</comment>
<dbReference type="InterPro" id="IPR018060">
    <property type="entry name" value="HTH_AraC"/>
</dbReference>
<evidence type="ECO:0000313" key="6">
    <source>
        <dbReference type="EMBL" id="GMQ31516.1"/>
    </source>
</evidence>
<dbReference type="Gene3D" id="1.10.10.60">
    <property type="entry name" value="Homeodomain-like"/>
    <property type="match status" value="2"/>
</dbReference>
<accession>A0ABQ6PV62</accession>
<keyword evidence="4" id="KW-0472">Membrane</keyword>
<sequence>MIYIIGVIISFFLSVLAFTKKNSKQSDLILGFWLTIIALHLAIYSLILNQLYYSYSFLLGFNVFLPFFHGPLLYLYVRSFSGINIFRISILFRHFLLPVVAILAFHDFWIMDIEDKIRVFESEGGEFKPRLATSYLILELSGIFYLILTIQKLRIHKKRLKDTYSFTTKMELNWLKFIFWGMSIIWICIIFLGNDQLIFFTVSLFAILIGFFGIRQSGVFSDLGTLAFSESQTGFTHFEPSQIQAPDQAPEKEKYHKSSLREDSAKEIHQLLLAVMENQKPHLNPELNLGELAELVNTPTNHLSQVINEIEQVNFYDFINRWRVEEFKTLSQNPEYYKLTLTAIAYECGFNSKATFNRAFKKITGESPTLFLKTQKVS</sequence>
<dbReference type="Proteomes" id="UP001338309">
    <property type="component" value="Unassembled WGS sequence"/>
</dbReference>
<evidence type="ECO:0000313" key="7">
    <source>
        <dbReference type="Proteomes" id="UP001338309"/>
    </source>
</evidence>
<dbReference type="Pfam" id="PF12833">
    <property type="entry name" value="HTH_18"/>
    <property type="match status" value="1"/>
</dbReference>
<evidence type="ECO:0000256" key="1">
    <source>
        <dbReference type="ARBA" id="ARBA00023015"/>
    </source>
</evidence>
<gene>
    <name evidence="6" type="ORF">Aconfl_41610</name>
</gene>
<evidence type="ECO:0000256" key="3">
    <source>
        <dbReference type="ARBA" id="ARBA00023163"/>
    </source>
</evidence>
<feature type="transmembrane region" description="Helical" evidence="4">
    <location>
        <begin position="28"/>
        <end position="47"/>
    </location>
</feature>
<keyword evidence="4" id="KW-0812">Transmembrane</keyword>